<organism evidence="2 3">
    <name type="scientific">Sphingomonas alpina</name>
    <dbReference type="NCBI Taxonomy" id="653931"/>
    <lineage>
        <taxon>Bacteria</taxon>
        <taxon>Pseudomonadati</taxon>
        <taxon>Pseudomonadota</taxon>
        <taxon>Alphaproteobacteria</taxon>
        <taxon>Sphingomonadales</taxon>
        <taxon>Sphingomonadaceae</taxon>
        <taxon>Sphingomonas</taxon>
    </lineage>
</organism>
<dbReference type="GO" id="GO:0016787">
    <property type="term" value="F:hydrolase activity"/>
    <property type="evidence" value="ECO:0007669"/>
    <property type="project" value="UniProtKB-KW"/>
</dbReference>
<dbReference type="Proteomes" id="UP000516148">
    <property type="component" value="Chromosome"/>
</dbReference>
<protein>
    <submittedName>
        <fullName evidence="2">NUDIX hydrolase</fullName>
    </submittedName>
</protein>
<dbReference type="RefSeq" id="WP_187763977.1">
    <property type="nucleotide sequence ID" value="NZ_CP061038.1"/>
</dbReference>
<evidence type="ECO:0000313" key="3">
    <source>
        <dbReference type="Proteomes" id="UP000516148"/>
    </source>
</evidence>
<reference evidence="2 3" key="1">
    <citation type="submission" date="2020-09" db="EMBL/GenBank/DDBJ databases">
        <title>Sphingomonas sp., a new species isolated from pork steak.</title>
        <authorList>
            <person name="Heidler von Heilborn D."/>
        </authorList>
    </citation>
    <scope>NUCLEOTIDE SEQUENCE [LARGE SCALE GENOMIC DNA]</scope>
    <source>
        <strain evidence="3">S8-3T</strain>
    </source>
</reference>
<dbReference type="InterPro" id="IPR000086">
    <property type="entry name" value="NUDIX_hydrolase_dom"/>
</dbReference>
<dbReference type="Pfam" id="PF00293">
    <property type="entry name" value="NUDIX"/>
    <property type="match status" value="1"/>
</dbReference>
<gene>
    <name evidence="2" type="ORF">H3Z74_11360</name>
</gene>
<dbReference type="PROSITE" id="PS51462">
    <property type="entry name" value="NUDIX"/>
    <property type="match status" value="1"/>
</dbReference>
<dbReference type="EMBL" id="CP061038">
    <property type="protein sequence ID" value="QNQ11672.1"/>
    <property type="molecule type" value="Genomic_DNA"/>
</dbReference>
<keyword evidence="2" id="KW-0378">Hydrolase</keyword>
<dbReference type="CDD" id="cd04682">
    <property type="entry name" value="NUDIX_Hydrolase"/>
    <property type="match status" value="1"/>
</dbReference>
<dbReference type="SUPFAM" id="SSF55811">
    <property type="entry name" value="Nudix"/>
    <property type="match status" value="1"/>
</dbReference>
<feature type="domain" description="Nudix hydrolase" evidence="1">
    <location>
        <begin position="1"/>
        <end position="137"/>
    </location>
</feature>
<proteinExistence type="predicted"/>
<dbReference type="InterPro" id="IPR015797">
    <property type="entry name" value="NUDIX_hydrolase-like_dom_sf"/>
</dbReference>
<evidence type="ECO:0000259" key="1">
    <source>
        <dbReference type="PROSITE" id="PS51462"/>
    </source>
</evidence>
<evidence type="ECO:0000313" key="2">
    <source>
        <dbReference type="EMBL" id="QNQ11672.1"/>
    </source>
</evidence>
<keyword evidence="3" id="KW-1185">Reference proteome</keyword>
<dbReference type="AlphaFoldDB" id="A0A7H0LPR9"/>
<sequence length="158" mass="17291">MWDGSDFSGTKIALLHGKDTVAYLRDEKPGIPFPGLWDLPGGGRENGESPVECGLREVEEEFGLLLDPGDVLLIERHHSRAGGLDTYFCAMAIGDDDVARIRFGDEGQRWTMMPIRDFVTHARAVPHLQHRLGAFMDSGGLHVTAAPGPDLNKNTPNT</sequence>
<dbReference type="KEGG" id="spap:H3Z74_11360"/>
<accession>A0A7H0LPR9</accession>
<dbReference type="Gene3D" id="3.90.79.10">
    <property type="entry name" value="Nucleoside Triphosphate Pyrophosphohydrolase"/>
    <property type="match status" value="1"/>
</dbReference>
<name>A0A7H0LPR9_9SPHN</name>